<evidence type="ECO:0000256" key="4">
    <source>
        <dbReference type="ARBA" id="ARBA00012831"/>
    </source>
</evidence>
<dbReference type="GO" id="GO:0004827">
    <property type="term" value="F:proline-tRNA ligase activity"/>
    <property type="evidence" value="ECO:0007669"/>
    <property type="project" value="UniProtKB-EC"/>
</dbReference>
<evidence type="ECO:0000256" key="12">
    <source>
        <dbReference type="ARBA" id="ARBA00047671"/>
    </source>
</evidence>
<dbReference type="Gene3D" id="3.40.50.800">
    <property type="entry name" value="Anticodon-binding domain"/>
    <property type="match status" value="1"/>
</dbReference>
<evidence type="ECO:0000256" key="1">
    <source>
        <dbReference type="ARBA" id="ARBA00004496"/>
    </source>
</evidence>
<dbReference type="Proteomes" id="UP000285326">
    <property type="component" value="Unassembled WGS sequence"/>
</dbReference>
<organism evidence="14 15">
    <name type="scientific">Golovinomyces cichoracearum</name>
    <dbReference type="NCBI Taxonomy" id="62708"/>
    <lineage>
        <taxon>Eukaryota</taxon>
        <taxon>Fungi</taxon>
        <taxon>Dikarya</taxon>
        <taxon>Ascomycota</taxon>
        <taxon>Pezizomycotina</taxon>
        <taxon>Leotiomycetes</taxon>
        <taxon>Erysiphales</taxon>
        <taxon>Erysiphaceae</taxon>
        <taxon>Golovinomyces</taxon>
    </lineage>
</organism>
<dbReference type="FunFam" id="3.30.930.10:FF:000066">
    <property type="entry name" value="Proline--tRNA ligase"/>
    <property type="match status" value="1"/>
</dbReference>
<dbReference type="InterPro" id="IPR006195">
    <property type="entry name" value="aa-tRNA-synth_II"/>
</dbReference>
<gene>
    <name evidence="14" type="ORF">GcM1_247158</name>
</gene>
<dbReference type="PANTHER" id="PTHR42753:SF2">
    <property type="entry name" value="PROLINE--TRNA LIGASE"/>
    <property type="match status" value="1"/>
</dbReference>
<dbReference type="SUPFAM" id="SSF55681">
    <property type="entry name" value="Class II aaRS and biotin synthetases"/>
    <property type="match status" value="1"/>
</dbReference>
<keyword evidence="5" id="KW-0963">Cytoplasm</keyword>
<accession>A0A420IDS9</accession>
<dbReference type="PROSITE" id="PS50862">
    <property type="entry name" value="AA_TRNA_LIGASE_II"/>
    <property type="match status" value="1"/>
</dbReference>
<reference evidence="14 15" key="1">
    <citation type="journal article" date="2018" name="BMC Genomics">
        <title>Comparative genome analyses reveal sequence features reflecting distinct modes of host-adaptation between dicot and monocot powdery mildew.</title>
        <authorList>
            <person name="Wu Y."/>
            <person name="Ma X."/>
            <person name="Pan Z."/>
            <person name="Kale S.D."/>
            <person name="Song Y."/>
            <person name="King H."/>
            <person name="Zhang Q."/>
            <person name="Presley C."/>
            <person name="Deng X."/>
            <person name="Wei C.I."/>
            <person name="Xiao S."/>
        </authorList>
    </citation>
    <scope>NUCLEOTIDE SEQUENCE [LARGE SCALE GENOMIC DNA]</scope>
    <source>
        <strain evidence="14">UMSG1</strain>
    </source>
</reference>
<comment type="subunit">
    <text evidence="3">Homodimer.</text>
</comment>
<evidence type="ECO:0000313" key="14">
    <source>
        <dbReference type="EMBL" id="RKF72694.1"/>
    </source>
</evidence>
<dbReference type="InterPro" id="IPR004500">
    <property type="entry name" value="Pro-tRNA-synth_IIa_bac-type"/>
</dbReference>
<dbReference type="Pfam" id="PF03129">
    <property type="entry name" value="HGTP_anticodon"/>
    <property type="match status" value="1"/>
</dbReference>
<dbReference type="EMBL" id="MCBS01024729">
    <property type="protein sequence ID" value="RKF72694.1"/>
    <property type="molecule type" value="Genomic_DNA"/>
</dbReference>
<dbReference type="CDD" id="cd00861">
    <property type="entry name" value="ProRS_anticodon_short"/>
    <property type="match status" value="1"/>
</dbReference>
<dbReference type="PANTHER" id="PTHR42753">
    <property type="entry name" value="MITOCHONDRIAL RIBOSOME PROTEIN L39/PROLYL-TRNA LIGASE FAMILY MEMBER"/>
    <property type="match status" value="1"/>
</dbReference>
<sequence length="660" mass="74958">MLIQQNCFRRYCGGSSRQGGLTTKIILCHQSKLLPSYQLELYSTLKHGLKPGRRIFLTCHQPDTRARLSRIWIPTGGTAASIEEDSHAKLIRAGFLRQAYSGIYHMLPLGRRVQCKLEALIDRYMNQLGASKLSLSSISSEELWQRSGRLNKANSELFRFEDRRSTKFLLSPTHEEEITSLVSSTIKSYKELPLRVYQISRKYRDEPRPRHGLFRSREFVMKDLYTFDCSPSSALSTYEAVRVVYANLFNELKLPYIEAEADSGEMGGNLSHEYHFPTPKGEDHLITCSNCDYVVNEELAEILVSKRPKADMKVNDGQPPDIKTQILRGISKDRSTLINIWYEAESNAEVLSSLAKVNFHAIKAICPEFDPSVEDASPYFSKNTDSSQKISEEHPKQIDRIINIADYRVPAFVLQLIKEKSPQLEILPASLASDYNLVHIKNLFEHPSNCMPMNLLRRQDGDICPRCNKGSLNIFKAIELGHTFHLGNRYSKPLQAFVSMPLEIVQRESMIYEEDPDSESNTSRRVPMQMGCHGIGVSRMIGAVADTLADEKGLNWPRVMAPYEVVILASKGLDAGAEHVYDHLSTEAAPLIDLVLDDRNLSFPWKMKDADLIGFPVIIVVGRRWVSDQICEVQCRRLKIRSEVSLKDLRDFVNSLLSQL</sequence>
<evidence type="ECO:0000256" key="2">
    <source>
        <dbReference type="ARBA" id="ARBA00008226"/>
    </source>
</evidence>
<dbReference type="InterPro" id="IPR036621">
    <property type="entry name" value="Anticodon-bd_dom_sf"/>
</dbReference>
<evidence type="ECO:0000256" key="6">
    <source>
        <dbReference type="ARBA" id="ARBA00022598"/>
    </source>
</evidence>
<dbReference type="InterPro" id="IPR004154">
    <property type="entry name" value="Anticodon-bd"/>
</dbReference>
<feature type="domain" description="Aminoacyl-transfer RNA synthetases class-II family profile" evidence="13">
    <location>
        <begin position="97"/>
        <end position="562"/>
    </location>
</feature>
<keyword evidence="7" id="KW-0547">Nucleotide-binding</keyword>
<keyword evidence="10" id="KW-0030">Aminoacyl-tRNA synthetase</keyword>
<dbReference type="NCBIfam" id="TIGR00409">
    <property type="entry name" value="proS_fam_II"/>
    <property type="match status" value="1"/>
</dbReference>
<evidence type="ECO:0000256" key="9">
    <source>
        <dbReference type="ARBA" id="ARBA00022917"/>
    </source>
</evidence>
<name>A0A420IDS9_9PEZI</name>
<dbReference type="GO" id="GO:0005739">
    <property type="term" value="C:mitochondrion"/>
    <property type="evidence" value="ECO:0007669"/>
    <property type="project" value="TreeGrafter"/>
</dbReference>
<dbReference type="SUPFAM" id="SSF52954">
    <property type="entry name" value="Class II aaRS ABD-related"/>
    <property type="match status" value="1"/>
</dbReference>
<comment type="caution">
    <text evidence="14">The sequence shown here is derived from an EMBL/GenBank/DDBJ whole genome shotgun (WGS) entry which is preliminary data.</text>
</comment>
<proteinExistence type="inferred from homology"/>
<dbReference type="EC" id="6.1.1.15" evidence="4"/>
<dbReference type="InterPro" id="IPR044140">
    <property type="entry name" value="ProRS_anticodon_short"/>
</dbReference>
<dbReference type="GO" id="GO:0005524">
    <property type="term" value="F:ATP binding"/>
    <property type="evidence" value="ECO:0007669"/>
    <property type="project" value="UniProtKB-KW"/>
</dbReference>
<evidence type="ECO:0000259" key="13">
    <source>
        <dbReference type="PROSITE" id="PS50862"/>
    </source>
</evidence>
<dbReference type="GO" id="GO:0006433">
    <property type="term" value="P:prolyl-tRNA aminoacylation"/>
    <property type="evidence" value="ECO:0007669"/>
    <property type="project" value="InterPro"/>
</dbReference>
<evidence type="ECO:0000256" key="10">
    <source>
        <dbReference type="ARBA" id="ARBA00023146"/>
    </source>
</evidence>
<evidence type="ECO:0000256" key="7">
    <source>
        <dbReference type="ARBA" id="ARBA00022741"/>
    </source>
</evidence>
<evidence type="ECO:0000256" key="11">
    <source>
        <dbReference type="ARBA" id="ARBA00029731"/>
    </source>
</evidence>
<keyword evidence="8" id="KW-0067">ATP-binding</keyword>
<comment type="catalytic activity">
    <reaction evidence="12">
        <text>tRNA(Pro) + L-proline + ATP = L-prolyl-tRNA(Pro) + AMP + diphosphate</text>
        <dbReference type="Rhea" id="RHEA:14305"/>
        <dbReference type="Rhea" id="RHEA-COMP:9700"/>
        <dbReference type="Rhea" id="RHEA-COMP:9702"/>
        <dbReference type="ChEBI" id="CHEBI:30616"/>
        <dbReference type="ChEBI" id="CHEBI:33019"/>
        <dbReference type="ChEBI" id="CHEBI:60039"/>
        <dbReference type="ChEBI" id="CHEBI:78442"/>
        <dbReference type="ChEBI" id="CHEBI:78532"/>
        <dbReference type="ChEBI" id="CHEBI:456215"/>
        <dbReference type="EC" id="6.1.1.15"/>
    </reaction>
</comment>
<dbReference type="InterPro" id="IPR050062">
    <property type="entry name" value="Pro-tRNA_synthetase"/>
</dbReference>
<comment type="subcellular location">
    <subcellularLocation>
        <location evidence="1">Cytoplasm</location>
    </subcellularLocation>
</comment>
<dbReference type="AlphaFoldDB" id="A0A420IDS9"/>
<protein>
    <recommendedName>
        <fullName evidence="4">proline--tRNA ligase</fullName>
        <ecNumber evidence="4">6.1.1.15</ecNumber>
    </recommendedName>
    <alternativeName>
        <fullName evidence="11">Prolyl-tRNA synthetase</fullName>
    </alternativeName>
</protein>
<evidence type="ECO:0000256" key="8">
    <source>
        <dbReference type="ARBA" id="ARBA00022840"/>
    </source>
</evidence>
<dbReference type="Gene3D" id="3.30.930.10">
    <property type="entry name" value="Bira Bifunctional Protein, Domain 2"/>
    <property type="match status" value="2"/>
</dbReference>
<keyword evidence="9" id="KW-0648">Protein biosynthesis</keyword>
<keyword evidence="6 14" id="KW-0436">Ligase</keyword>
<dbReference type="Pfam" id="PF00587">
    <property type="entry name" value="tRNA-synt_2b"/>
    <property type="match status" value="1"/>
</dbReference>
<dbReference type="InterPro" id="IPR002316">
    <property type="entry name" value="Pro-tRNA-ligase_IIa"/>
</dbReference>
<dbReference type="InterPro" id="IPR002314">
    <property type="entry name" value="aa-tRNA-synt_IIb"/>
</dbReference>
<dbReference type="InterPro" id="IPR045864">
    <property type="entry name" value="aa-tRNA-synth_II/BPL/LPL"/>
</dbReference>
<evidence type="ECO:0000256" key="3">
    <source>
        <dbReference type="ARBA" id="ARBA00011738"/>
    </source>
</evidence>
<comment type="similarity">
    <text evidence="2">Belongs to the class-II aminoacyl-tRNA synthetase family.</text>
</comment>
<evidence type="ECO:0000313" key="15">
    <source>
        <dbReference type="Proteomes" id="UP000285326"/>
    </source>
</evidence>
<dbReference type="PRINTS" id="PR01046">
    <property type="entry name" value="TRNASYNTHPRO"/>
</dbReference>
<evidence type="ECO:0000256" key="5">
    <source>
        <dbReference type="ARBA" id="ARBA00022490"/>
    </source>
</evidence>